<feature type="domain" description="Dihydroxy-acid/6-phosphogluconate dehydratase N-terminal" evidence="6">
    <location>
        <begin position="44"/>
        <end position="356"/>
    </location>
</feature>
<dbReference type="GO" id="GO:0046872">
    <property type="term" value="F:metal ion binding"/>
    <property type="evidence" value="ECO:0007669"/>
    <property type="project" value="UniProtKB-KW"/>
</dbReference>
<dbReference type="GO" id="GO:0016836">
    <property type="term" value="F:hydro-lyase activity"/>
    <property type="evidence" value="ECO:0007669"/>
    <property type="project" value="UniProtKB-ARBA"/>
</dbReference>
<dbReference type="Proteomes" id="UP000194161">
    <property type="component" value="Chromosome"/>
</dbReference>
<dbReference type="InterPro" id="IPR020558">
    <property type="entry name" value="DiOHA_6PGluconate_deHydtase_CS"/>
</dbReference>
<evidence type="ECO:0000256" key="1">
    <source>
        <dbReference type="ARBA" id="ARBA00006486"/>
    </source>
</evidence>
<proteinExistence type="inferred from homology"/>
<dbReference type="OrthoDB" id="9807077at2"/>
<dbReference type="SUPFAM" id="SSF143975">
    <property type="entry name" value="IlvD/EDD N-terminal domain-like"/>
    <property type="match status" value="1"/>
</dbReference>
<dbReference type="Pfam" id="PF00920">
    <property type="entry name" value="ILVD_EDD_N"/>
    <property type="match status" value="1"/>
</dbReference>
<keyword evidence="5" id="KW-0456">Lyase</keyword>
<accession>A0A1W6ZIN7</accession>
<dbReference type="GO" id="GO:0051536">
    <property type="term" value="F:iron-sulfur cluster binding"/>
    <property type="evidence" value="ECO:0007669"/>
    <property type="project" value="UniProtKB-KW"/>
</dbReference>
<dbReference type="STRING" id="463040.CAL15_01055"/>
<evidence type="ECO:0000256" key="5">
    <source>
        <dbReference type="ARBA" id="ARBA00023239"/>
    </source>
</evidence>
<sequence length="593" mass="64067">MSDTPRRLRSQKWFDDPSHADMTAIYVERYLNYGLTRAELQSGRPIIGIAQTGSDLAPCNRHHLELAVRVKEGIRDAGGIPMEFPVHPIAEQGRRPTAALDRNLAYLGLVEILHGYPLDGVVLTTGCDKTTPACLMAAATVDLPAIVLSGGPMLDGWYEGQRVGSGTVIWHARNLMAAGKLDYEGFMDLATASSPSVGHCNTMGTALSMNCLAEALGMSLPGCASIPAPYRERGQMAYATGKRICDMVREDVRPSHILTRQAFENAIVAASALGASTNAPWHLIAIARHMGVELTLEDWHRLGENVPLLVNCVPAGEYLGESFHRAGGVPAVLHELQAAGRLHEDCLTVSGQRIGEIAAASPTGDRKVVYSHDQPLMPRAGFMVLSGNFFDSAIMKMSVVSEEFRRAYLCKPGDENAFEARAVVFDGPEDYHARIDDPSLEIDEHCILVIRGCGPVGYPGSAEVVNMAPPAALIKRGVDSLPCLGDGRQSGTSASPSILNMSPEAAVGGGLSLLKTGDRLRVDLGRHTVTLQVDDEELKRRGEQMRTVPPESQTPWQEIYRSMVGQLSTGACLEPATLYLRVVETRGDPRHSH</sequence>
<dbReference type="SUPFAM" id="SSF52016">
    <property type="entry name" value="LeuD/IlvD-like"/>
    <property type="match status" value="1"/>
</dbReference>
<evidence type="ECO:0000313" key="9">
    <source>
        <dbReference type="Proteomes" id="UP000194161"/>
    </source>
</evidence>
<name>A0A1W6ZIN7_9BORD</name>
<evidence type="ECO:0000256" key="3">
    <source>
        <dbReference type="ARBA" id="ARBA00023004"/>
    </source>
</evidence>
<evidence type="ECO:0000313" key="8">
    <source>
        <dbReference type="EMBL" id="ARP97221.1"/>
    </source>
</evidence>
<dbReference type="InterPro" id="IPR000581">
    <property type="entry name" value="ILV_EDD_N"/>
</dbReference>
<feature type="domain" description="Dihydroxy-acid/6-phosphogluconate dehydratase C-terminal" evidence="7">
    <location>
        <begin position="367"/>
        <end position="571"/>
    </location>
</feature>
<organism evidence="8 9">
    <name type="scientific">Bordetella genomosp. 13</name>
    <dbReference type="NCBI Taxonomy" id="463040"/>
    <lineage>
        <taxon>Bacteria</taxon>
        <taxon>Pseudomonadati</taxon>
        <taxon>Pseudomonadota</taxon>
        <taxon>Betaproteobacteria</taxon>
        <taxon>Burkholderiales</taxon>
        <taxon>Alcaligenaceae</taxon>
        <taxon>Bordetella</taxon>
    </lineage>
</organism>
<dbReference type="AlphaFoldDB" id="A0A1W6ZIN7"/>
<reference evidence="8 9" key="1">
    <citation type="submission" date="2017-05" db="EMBL/GenBank/DDBJ databases">
        <title>Complete and WGS of Bordetella genogroups.</title>
        <authorList>
            <person name="Spilker T."/>
            <person name="LiPuma J."/>
        </authorList>
    </citation>
    <scope>NUCLEOTIDE SEQUENCE [LARGE SCALE GENOMIC DNA]</scope>
    <source>
        <strain evidence="8 9">AU7206</strain>
    </source>
</reference>
<gene>
    <name evidence="8" type="ORF">CAL15_01055</name>
</gene>
<comment type="similarity">
    <text evidence="1">Belongs to the IlvD/Edd family.</text>
</comment>
<evidence type="ECO:0000259" key="6">
    <source>
        <dbReference type="Pfam" id="PF00920"/>
    </source>
</evidence>
<protein>
    <submittedName>
        <fullName evidence="8">Dihydroxy-acid dehydratase</fullName>
    </submittedName>
</protein>
<evidence type="ECO:0000256" key="4">
    <source>
        <dbReference type="ARBA" id="ARBA00023014"/>
    </source>
</evidence>
<dbReference type="NCBIfam" id="NF009560">
    <property type="entry name" value="PRK13017.1"/>
    <property type="match status" value="1"/>
</dbReference>
<dbReference type="InterPro" id="IPR052352">
    <property type="entry name" value="Sugar_Degrad_Dehydratases"/>
</dbReference>
<dbReference type="Pfam" id="PF24877">
    <property type="entry name" value="ILV_EDD_C"/>
    <property type="match status" value="1"/>
</dbReference>
<keyword evidence="9" id="KW-1185">Reference proteome</keyword>
<evidence type="ECO:0000256" key="2">
    <source>
        <dbReference type="ARBA" id="ARBA00022723"/>
    </source>
</evidence>
<dbReference type="EMBL" id="CP021111">
    <property type="protein sequence ID" value="ARP97221.1"/>
    <property type="molecule type" value="Genomic_DNA"/>
</dbReference>
<keyword evidence="4" id="KW-0411">Iron-sulfur</keyword>
<keyword evidence="3" id="KW-0408">Iron</keyword>
<dbReference type="PROSITE" id="PS00886">
    <property type="entry name" value="ILVD_EDD_1"/>
    <property type="match status" value="1"/>
</dbReference>
<dbReference type="InterPro" id="IPR056740">
    <property type="entry name" value="ILV_EDD_C"/>
</dbReference>
<dbReference type="RefSeq" id="WP_086080860.1">
    <property type="nucleotide sequence ID" value="NZ_CP021111.1"/>
</dbReference>
<dbReference type="NCBIfam" id="NF004784">
    <property type="entry name" value="PRK06131.1"/>
    <property type="match status" value="1"/>
</dbReference>
<dbReference type="KEGG" id="bgm:CAL15_01055"/>
<evidence type="ECO:0000259" key="7">
    <source>
        <dbReference type="Pfam" id="PF24877"/>
    </source>
</evidence>
<keyword evidence="2" id="KW-0479">Metal-binding</keyword>
<dbReference type="PANTHER" id="PTHR43183:SF1">
    <property type="entry name" value="HYPOTHETICAL DIHYDROXY-ACID DEHYDRATASE (EUROFUNG)-RELATED"/>
    <property type="match status" value="1"/>
</dbReference>
<dbReference type="InterPro" id="IPR037237">
    <property type="entry name" value="IlvD/EDD_N"/>
</dbReference>
<dbReference type="InterPro" id="IPR042096">
    <property type="entry name" value="Dihydro-acid_dehy_C"/>
</dbReference>
<dbReference type="PANTHER" id="PTHR43183">
    <property type="entry name" value="HYPOTHETICAL DIHYDROXYACID DEHYDRATASE (EUROFUNG)-RELATED"/>
    <property type="match status" value="1"/>
</dbReference>
<dbReference type="Gene3D" id="3.50.30.80">
    <property type="entry name" value="IlvD/EDD C-terminal domain-like"/>
    <property type="match status" value="1"/>
</dbReference>